<evidence type="ECO:0000313" key="1">
    <source>
        <dbReference type="EMBL" id="MFB6490007.1"/>
    </source>
</evidence>
<comment type="caution">
    <text evidence="1">The sequence shown here is derived from an EMBL/GenBank/DDBJ whole genome shotgun (WGS) entry which is preliminary data.</text>
</comment>
<reference evidence="1" key="1">
    <citation type="submission" date="2024-07" db="EMBL/GenBank/DDBJ databases">
        <title>Metagenome and Metagenome-Assembled Genomes of Archaea from a hot spring from the geothermal field of Los Azufres, Mexico.</title>
        <authorList>
            <person name="Marin-Paredes R."/>
            <person name="Martinez-Romero E."/>
            <person name="Servin-Garciduenas L.E."/>
        </authorList>
    </citation>
    <scope>NUCLEOTIDE SEQUENCE</scope>
</reference>
<name>A0ACC6UYW0_9CREN</name>
<proteinExistence type="predicted"/>
<dbReference type="EMBL" id="JZWT02000004">
    <property type="protein sequence ID" value="MFB6490007.1"/>
    <property type="molecule type" value="Genomic_DNA"/>
</dbReference>
<keyword evidence="1" id="KW-0436">Ligase</keyword>
<organism evidence="1 2">
    <name type="scientific">Thermoproteus sp. AZ2</name>
    <dbReference type="NCBI Taxonomy" id="1609232"/>
    <lineage>
        <taxon>Archaea</taxon>
        <taxon>Thermoproteota</taxon>
        <taxon>Thermoprotei</taxon>
        <taxon>Thermoproteales</taxon>
        <taxon>Thermoproteaceae</taxon>
        <taxon>Thermoproteus</taxon>
    </lineage>
</organism>
<sequence length="153" mass="17127">MPYIYGVLPPRLYVKPFPGLEPVRPHITLAKLRRPARVEIRYRPFTATLGRASLLPSPARPRYIALEASPAGEFEALRRMLEAALPGLIEERHGEFRPHLTLYAVRIKRPSEEELEPAIREAEALAGTSFAVSEICLIDTAGGEYKVLARISL</sequence>
<gene>
    <name evidence="1" type="ORF">TU35_001965</name>
</gene>
<evidence type="ECO:0000313" key="2">
    <source>
        <dbReference type="Proteomes" id="UP000033636"/>
    </source>
</evidence>
<dbReference type="Proteomes" id="UP000033636">
    <property type="component" value="Unassembled WGS sequence"/>
</dbReference>
<accession>A0ACC6UYW0</accession>
<protein>
    <submittedName>
        <fullName evidence="1">2'-5' RNA ligase family protein</fullName>
    </submittedName>
</protein>